<evidence type="ECO:0000313" key="3">
    <source>
        <dbReference type="EMBL" id="GAA4320640.1"/>
    </source>
</evidence>
<dbReference type="Proteomes" id="UP001501725">
    <property type="component" value="Unassembled WGS sequence"/>
</dbReference>
<reference evidence="4" key="1">
    <citation type="journal article" date="2019" name="Int. J. Syst. Evol. Microbiol.">
        <title>The Global Catalogue of Microorganisms (GCM) 10K type strain sequencing project: providing services to taxonomists for standard genome sequencing and annotation.</title>
        <authorList>
            <consortium name="The Broad Institute Genomics Platform"/>
            <consortium name="The Broad Institute Genome Sequencing Center for Infectious Disease"/>
            <person name="Wu L."/>
            <person name="Ma J."/>
        </authorList>
    </citation>
    <scope>NUCLEOTIDE SEQUENCE [LARGE SCALE GENOMIC DNA]</scope>
    <source>
        <strain evidence="4">JCM 17919</strain>
    </source>
</reference>
<dbReference type="InterPro" id="IPR045864">
    <property type="entry name" value="aa-tRNA-synth_II/BPL/LPL"/>
</dbReference>
<sequence length="259" mass="27825">MPPPPKRLGAPWIELQQVDSTNNYATALVHAGRGAPGTAVFAREQTNGKGQRGKSWWADPGANITGSLILAPPALSLPRSFPFSMALALGAQRFFAAYAGTETSVKWPNDLYWRDRKAGGILVENILAGADWRCAVAGFGININQTDFGEAAGRAVSLKQITGKDWEVPALARELAGWVEAALDELGQDPQATVDAYHAVLFQRGEVVRLRKGGRVFAATVLGVTESGELRVRHAVEECFGVGEVEWVFTDRPSLRGGA</sequence>
<name>A0ABP8GAI2_9BACT</name>
<dbReference type="SUPFAM" id="SSF55681">
    <property type="entry name" value="Class II aaRS and biotin synthetases"/>
    <property type="match status" value="1"/>
</dbReference>
<organism evidence="3 4">
    <name type="scientific">Flaviaesturariibacter amylovorans</name>
    <dbReference type="NCBI Taxonomy" id="1084520"/>
    <lineage>
        <taxon>Bacteria</taxon>
        <taxon>Pseudomonadati</taxon>
        <taxon>Bacteroidota</taxon>
        <taxon>Chitinophagia</taxon>
        <taxon>Chitinophagales</taxon>
        <taxon>Chitinophagaceae</taxon>
        <taxon>Flaviaestuariibacter</taxon>
    </lineage>
</organism>
<dbReference type="GO" id="GO:0016874">
    <property type="term" value="F:ligase activity"/>
    <property type="evidence" value="ECO:0007669"/>
    <property type="project" value="UniProtKB-KW"/>
</dbReference>
<accession>A0ABP8GAI2</accession>
<dbReference type="CDD" id="cd16442">
    <property type="entry name" value="BPL"/>
    <property type="match status" value="1"/>
</dbReference>
<keyword evidence="4" id="KW-1185">Reference proteome</keyword>
<dbReference type="RefSeq" id="WP_345253230.1">
    <property type="nucleotide sequence ID" value="NZ_BAABGY010000002.1"/>
</dbReference>
<evidence type="ECO:0000256" key="1">
    <source>
        <dbReference type="ARBA" id="ARBA00022598"/>
    </source>
</evidence>
<protein>
    <submittedName>
        <fullName evidence="3">Biotin--[acetyl-CoA-carboxylase] ligase</fullName>
    </submittedName>
</protein>
<dbReference type="PANTHER" id="PTHR12835">
    <property type="entry name" value="BIOTIN PROTEIN LIGASE"/>
    <property type="match status" value="1"/>
</dbReference>
<dbReference type="InterPro" id="IPR004408">
    <property type="entry name" value="Biotin_CoA_COase_ligase"/>
</dbReference>
<evidence type="ECO:0000259" key="2">
    <source>
        <dbReference type="PROSITE" id="PS51733"/>
    </source>
</evidence>
<feature type="domain" description="BPL/LPL catalytic" evidence="2">
    <location>
        <begin position="1"/>
        <end position="187"/>
    </location>
</feature>
<dbReference type="Gene3D" id="3.30.930.10">
    <property type="entry name" value="Bira Bifunctional Protein, Domain 2"/>
    <property type="match status" value="1"/>
</dbReference>
<proteinExistence type="predicted"/>
<gene>
    <name evidence="3" type="ORF">GCM10023184_05900</name>
</gene>
<dbReference type="Pfam" id="PF03099">
    <property type="entry name" value="BPL_LplA_LipB"/>
    <property type="match status" value="1"/>
</dbReference>
<evidence type="ECO:0000313" key="4">
    <source>
        <dbReference type="Proteomes" id="UP001501725"/>
    </source>
</evidence>
<dbReference type="EMBL" id="BAABGY010000002">
    <property type="protein sequence ID" value="GAA4320640.1"/>
    <property type="molecule type" value="Genomic_DNA"/>
</dbReference>
<dbReference type="NCBIfam" id="TIGR00121">
    <property type="entry name" value="birA_ligase"/>
    <property type="match status" value="1"/>
</dbReference>
<keyword evidence="1 3" id="KW-0436">Ligase</keyword>
<dbReference type="PANTHER" id="PTHR12835:SF5">
    <property type="entry name" value="BIOTIN--PROTEIN LIGASE"/>
    <property type="match status" value="1"/>
</dbReference>
<dbReference type="PROSITE" id="PS51733">
    <property type="entry name" value="BPL_LPL_CATALYTIC"/>
    <property type="match status" value="1"/>
</dbReference>
<dbReference type="InterPro" id="IPR004143">
    <property type="entry name" value="BPL_LPL_catalytic"/>
</dbReference>
<comment type="caution">
    <text evidence="3">The sequence shown here is derived from an EMBL/GenBank/DDBJ whole genome shotgun (WGS) entry which is preliminary data.</text>
</comment>